<dbReference type="CDD" id="cd03024">
    <property type="entry name" value="DsbA_FrnE"/>
    <property type="match status" value="1"/>
</dbReference>
<feature type="non-terminal residue" evidence="2">
    <location>
        <position position="197"/>
    </location>
</feature>
<dbReference type="GO" id="GO:0016491">
    <property type="term" value="F:oxidoreductase activity"/>
    <property type="evidence" value="ECO:0007669"/>
    <property type="project" value="InterPro"/>
</dbReference>
<sequence>WCYVGKRRLEKALSQLDSSKVNVEISWYPFELDSGSPREGSILKLDRYKQKFGEERTKQMITQMQQTGKEEGIQFSYGGKVGSTFNSHRLVHYAKLHGNKQNELIAIIFKYYFEQEKDINDLNVLCDCAQEVGYDRQEIMDFLKSNKYEQEIQNEVERNYQQGITGVPHFTINGRYSVSGAQTPEHFMKLFSQAGII</sequence>
<dbReference type="Gene3D" id="3.40.30.10">
    <property type="entry name" value="Glutaredoxin"/>
    <property type="match status" value="1"/>
</dbReference>
<keyword evidence="4" id="KW-1185">Reference proteome</keyword>
<evidence type="ECO:0000313" key="4">
    <source>
        <dbReference type="Proteomes" id="UP000663829"/>
    </source>
</evidence>
<dbReference type="SUPFAM" id="SSF52833">
    <property type="entry name" value="Thioredoxin-like"/>
    <property type="match status" value="1"/>
</dbReference>
<name>A0A814DKC8_9BILA</name>
<evidence type="ECO:0000313" key="2">
    <source>
        <dbReference type="EMBL" id="CAF0956874.1"/>
    </source>
</evidence>
<evidence type="ECO:0000313" key="3">
    <source>
        <dbReference type="EMBL" id="CAF3731815.1"/>
    </source>
</evidence>
<feature type="domain" description="DSBA-like thioredoxin" evidence="1">
    <location>
        <begin position="1"/>
        <end position="189"/>
    </location>
</feature>
<dbReference type="Pfam" id="PF01323">
    <property type="entry name" value="DSBA"/>
    <property type="match status" value="1"/>
</dbReference>
<dbReference type="OrthoDB" id="1930760at2759"/>
<dbReference type="Proteomes" id="UP000663829">
    <property type="component" value="Unassembled WGS sequence"/>
</dbReference>
<organism evidence="2 4">
    <name type="scientific">Didymodactylos carnosus</name>
    <dbReference type="NCBI Taxonomy" id="1234261"/>
    <lineage>
        <taxon>Eukaryota</taxon>
        <taxon>Metazoa</taxon>
        <taxon>Spiralia</taxon>
        <taxon>Gnathifera</taxon>
        <taxon>Rotifera</taxon>
        <taxon>Eurotatoria</taxon>
        <taxon>Bdelloidea</taxon>
        <taxon>Philodinida</taxon>
        <taxon>Philodinidae</taxon>
        <taxon>Didymodactylos</taxon>
    </lineage>
</organism>
<proteinExistence type="predicted"/>
<gene>
    <name evidence="2" type="ORF">GPM918_LOCUS11545</name>
    <name evidence="3" type="ORF">SRO942_LOCUS11546</name>
</gene>
<protein>
    <recommendedName>
        <fullName evidence="1">DSBA-like thioredoxin domain-containing protein</fullName>
    </recommendedName>
</protein>
<dbReference type="EMBL" id="CAJOBC010002409">
    <property type="protein sequence ID" value="CAF3731815.1"/>
    <property type="molecule type" value="Genomic_DNA"/>
</dbReference>
<accession>A0A814DKC8</accession>
<dbReference type="AlphaFoldDB" id="A0A814DKC8"/>
<dbReference type="PANTHER" id="PTHR13887:SF41">
    <property type="entry name" value="THIOREDOXIN SUPERFAMILY PROTEIN"/>
    <property type="match status" value="1"/>
</dbReference>
<dbReference type="Proteomes" id="UP000681722">
    <property type="component" value="Unassembled WGS sequence"/>
</dbReference>
<dbReference type="InterPro" id="IPR001853">
    <property type="entry name" value="DSBA-like_thioredoxin_dom"/>
</dbReference>
<evidence type="ECO:0000259" key="1">
    <source>
        <dbReference type="Pfam" id="PF01323"/>
    </source>
</evidence>
<reference evidence="2" key="1">
    <citation type="submission" date="2021-02" db="EMBL/GenBank/DDBJ databases">
        <authorList>
            <person name="Nowell W R."/>
        </authorList>
    </citation>
    <scope>NUCLEOTIDE SEQUENCE</scope>
</reference>
<dbReference type="InterPro" id="IPR036249">
    <property type="entry name" value="Thioredoxin-like_sf"/>
</dbReference>
<dbReference type="PANTHER" id="PTHR13887">
    <property type="entry name" value="GLUTATHIONE S-TRANSFERASE KAPPA"/>
    <property type="match status" value="1"/>
</dbReference>
<dbReference type="EMBL" id="CAJNOQ010002409">
    <property type="protein sequence ID" value="CAF0956874.1"/>
    <property type="molecule type" value="Genomic_DNA"/>
</dbReference>
<comment type="caution">
    <text evidence="2">The sequence shown here is derived from an EMBL/GenBank/DDBJ whole genome shotgun (WGS) entry which is preliminary data.</text>
</comment>